<comment type="caution">
    <text evidence="1">The sequence shown here is derived from an EMBL/GenBank/DDBJ whole genome shotgun (WGS) entry which is preliminary data.</text>
</comment>
<protein>
    <submittedName>
        <fullName evidence="1">Uncharacterized protein</fullName>
    </submittedName>
</protein>
<keyword evidence="2" id="KW-1185">Reference proteome</keyword>
<sequence length="59" mass="7256">MHKSKKPPRFARIRRQMAFWWHYTQFILHLISLGEFVYAEICAEEKYGKLLSKEELDER</sequence>
<evidence type="ECO:0000313" key="2">
    <source>
        <dbReference type="Proteomes" id="UP000243657"/>
    </source>
</evidence>
<gene>
    <name evidence="1" type="ORF">ALMA_1385</name>
</gene>
<accession>A0A261F1Y7</accession>
<dbReference type="Proteomes" id="UP000243657">
    <property type="component" value="Unassembled WGS sequence"/>
</dbReference>
<reference evidence="1 2" key="1">
    <citation type="journal article" date="2017" name="BMC Genomics">
        <title>Comparative genomic and phylogenomic analyses of the Bifidobacteriaceae family.</title>
        <authorList>
            <person name="Lugli G.A."/>
            <person name="Milani C."/>
            <person name="Turroni F."/>
            <person name="Duranti S."/>
            <person name="Mancabelli L."/>
            <person name="Mangifesta M."/>
            <person name="Ferrario C."/>
            <person name="Modesto M."/>
            <person name="Mattarelli P."/>
            <person name="Jiri K."/>
            <person name="van Sinderen D."/>
            <person name="Ventura M."/>
        </authorList>
    </citation>
    <scope>NUCLEOTIDE SEQUENCE [LARGE SCALE GENOMIC DNA]</scope>
    <source>
        <strain evidence="1 2">DSM 24762</strain>
    </source>
</reference>
<organism evidence="1 2">
    <name type="scientific">Alloscardovia macacae</name>
    <dbReference type="NCBI Taxonomy" id="1160091"/>
    <lineage>
        <taxon>Bacteria</taxon>
        <taxon>Bacillati</taxon>
        <taxon>Actinomycetota</taxon>
        <taxon>Actinomycetes</taxon>
        <taxon>Bifidobacteriales</taxon>
        <taxon>Bifidobacteriaceae</taxon>
        <taxon>Alloscardovia</taxon>
    </lineage>
</organism>
<proteinExistence type="predicted"/>
<dbReference type="AlphaFoldDB" id="A0A261F1Y7"/>
<evidence type="ECO:0000313" key="1">
    <source>
        <dbReference type="EMBL" id="OZG53083.1"/>
    </source>
</evidence>
<name>A0A261F1Y7_9BIFI</name>
<dbReference type="EMBL" id="MWWT01000009">
    <property type="protein sequence ID" value="OZG53083.1"/>
    <property type="molecule type" value="Genomic_DNA"/>
</dbReference>